<comment type="caution">
    <text evidence="1">The sequence shown here is derived from an EMBL/GenBank/DDBJ whole genome shotgun (WGS) entry which is preliminary data.</text>
</comment>
<dbReference type="RefSeq" id="WP_344981484.1">
    <property type="nucleotide sequence ID" value="NZ_BAAAVI010000097.1"/>
</dbReference>
<organism evidence="1 2">
    <name type="scientific">Streptosporangium fragile</name>
    <dbReference type="NCBI Taxonomy" id="46186"/>
    <lineage>
        <taxon>Bacteria</taxon>
        <taxon>Bacillati</taxon>
        <taxon>Actinomycetota</taxon>
        <taxon>Actinomycetes</taxon>
        <taxon>Streptosporangiales</taxon>
        <taxon>Streptosporangiaceae</taxon>
        <taxon>Streptosporangium</taxon>
    </lineage>
</organism>
<evidence type="ECO:0000313" key="2">
    <source>
        <dbReference type="Proteomes" id="UP001500831"/>
    </source>
</evidence>
<evidence type="ECO:0000313" key="1">
    <source>
        <dbReference type="EMBL" id="GAA2908919.1"/>
    </source>
</evidence>
<accession>A0ABN3WCX7</accession>
<gene>
    <name evidence="1" type="ORF">GCM10010517_75370</name>
</gene>
<dbReference type="Proteomes" id="UP001500831">
    <property type="component" value="Unassembled WGS sequence"/>
</dbReference>
<keyword evidence="2" id="KW-1185">Reference proteome</keyword>
<proteinExistence type="predicted"/>
<reference evidence="1 2" key="1">
    <citation type="journal article" date="2019" name="Int. J. Syst. Evol. Microbiol.">
        <title>The Global Catalogue of Microorganisms (GCM) 10K type strain sequencing project: providing services to taxonomists for standard genome sequencing and annotation.</title>
        <authorList>
            <consortium name="The Broad Institute Genomics Platform"/>
            <consortium name="The Broad Institute Genome Sequencing Center for Infectious Disease"/>
            <person name="Wu L."/>
            <person name="Ma J."/>
        </authorList>
    </citation>
    <scope>NUCLEOTIDE SEQUENCE [LARGE SCALE GENOMIC DNA]</scope>
    <source>
        <strain evidence="1 2">JCM 6242</strain>
    </source>
</reference>
<sequence>MPHRICALVVAGSVDVERAHSVGLHARLVHDGISVFPIDHCFSTYWAAVRGNGALLDLPRRGLPGLFPREAVLCDLVREVTGADEPRFAIVQTEYFGGVGGQWAAAFAGERRLTTDGASINEALAALGVRASASMDEFDVIGLGEFRSNPDYLDRYADLCDELGV</sequence>
<dbReference type="EMBL" id="BAAAVI010000097">
    <property type="protein sequence ID" value="GAA2908919.1"/>
    <property type="molecule type" value="Genomic_DNA"/>
</dbReference>
<protein>
    <submittedName>
        <fullName evidence="1">Uncharacterized protein</fullName>
    </submittedName>
</protein>
<name>A0ABN3WCX7_9ACTN</name>